<dbReference type="OrthoDB" id="9805423at2"/>
<reference evidence="4" key="1">
    <citation type="submission" date="2015-06" db="EMBL/GenBank/DDBJ databases">
        <authorList>
            <person name="Bertelli C."/>
        </authorList>
    </citation>
    <scope>NUCLEOTIDE SEQUENCE [LARGE SCALE GENOMIC DNA]</scope>
    <source>
        <strain evidence="4">CRIB-30</strain>
    </source>
</reference>
<dbReference type="SUPFAM" id="SSF53474">
    <property type="entry name" value="alpha/beta-Hydrolases"/>
    <property type="match status" value="1"/>
</dbReference>
<evidence type="ECO:0000256" key="1">
    <source>
        <dbReference type="ARBA" id="ARBA00023239"/>
    </source>
</evidence>
<keyword evidence="4" id="KW-1185">Reference proteome</keyword>
<accession>A0A0H5DP53</accession>
<evidence type="ECO:0000259" key="2">
    <source>
        <dbReference type="Pfam" id="PF00561"/>
    </source>
</evidence>
<gene>
    <name evidence="3" type="primary">menH</name>
    <name evidence="3" type="ORF">ELAC_0785</name>
</gene>
<sequence>MIRLIALHGFLGRGSDFHFLKGKLPPSLDLAAPSFFSPGECAKWQHPLDSMGEVLNNYIGELWPGEKPVLLGYSMGGRLGLQALKRKESSFRAAIFVSTHFGLTDREQRLARIEEDSKLSARMEIESFSKFCDEWDRRPLFEGAPKVLRRESQFDKSALSFALNEWSLGKQEYFKAMVEKLDIPILVISGENDLTFRDMALSLKLKNPHSLTFIAKETNHRVPWQSKELFISAVNHFINKL</sequence>
<dbReference type="EC" id="4.2.99.20" evidence="3"/>
<proteinExistence type="predicted"/>
<dbReference type="PANTHER" id="PTHR42916:SF1">
    <property type="entry name" value="PROTEIN PHYLLO, CHLOROPLASTIC"/>
    <property type="match status" value="1"/>
</dbReference>
<dbReference type="Proteomes" id="UP000220251">
    <property type="component" value="Unassembled WGS sequence"/>
</dbReference>
<dbReference type="InterPro" id="IPR029058">
    <property type="entry name" value="AB_hydrolase_fold"/>
</dbReference>
<dbReference type="Pfam" id="PF00561">
    <property type="entry name" value="Abhydrolase_1"/>
    <property type="match status" value="1"/>
</dbReference>
<organism evidence="3 4">
    <name type="scientific">Estrella lausannensis</name>
    <dbReference type="NCBI Taxonomy" id="483423"/>
    <lineage>
        <taxon>Bacteria</taxon>
        <taxon>Pseudomonadati</taxon>
        <taxon>Chlamydiota</taxon>
        <taxon>Chlamydiia</taxon>
        <taxon>Parachlamydiales</taxon>
        <taxon>Candidatus Criblamydiaceae</taxon>
        <taxon>Estrella</taxon>
    </lineage>
</organism>
<evidence type="ECO:0000313" key="3">
    <source>
        <dbReference type="EMBL" id="CRX38137.1"/>
    </source>
</evidence>
<dbReference type="RefSeq" id="WP_098037986.1">
    <property type="nucleotide sequence ID" value="NZ_CWGJ01000011.1"/>
</dbReference>
<feature type="domain" description="AB hydrolase-1" evidence="2">
    <location>
        <begin position="4"/>
        <end position="222"/>
    </location>
</feature>
<dbReference type="PANTHER" id="PTHR42916">
    <property type="entry name" value="2-SUCCINYL-5-ENOLPYRUVYL-6-HYDROXY-3-CYCLOHEXENE-1-CARBOXYLATE SYNTHASE"/>
    <property type="match status" value="1"/>
</dbReference>
<dbReference type="Gene3D" id="3.40.50.1820">
    <property type="entry name" value="alpha/beta hydrolase"/>
    <property type="match status" value="1"/>
</dbReference>
<dbReference type="InterPro" id="IPR000073">
    <property type="entry name" value="AB_hydrolase_1"/>
</dbReference>
<protein>
    <submittedName>
        <fullName evidence="3">Putative 2-succinyl-6-hydroxy-2,4-cyclohexadiene-1-carboxylate synthase</fullName>
        <ecNumber evidence="3">4.2.99.20</ecNumber>
    </submittedName>
</protein>
<dbReference type="GO" id="GO:0070205">
    <property type="term" value="F:2-succinyl-6-hydroxy-2,4-cyclohexadiene-1-carboxylate synthase activity"/>
    <property type="evidence" value="ECO:0007669"/>
    <property type="project" value="UniProtKB-EC"/>
</dbReference>
<name>A0A0H5DP53_9BACT</name>
<evidence type="ECO:0000313" key="4">
    <source>
        <dbReference type="Proteomes" id="UP000220251"/>
    </source>
</evidence>
<keyword evidence="1 3" id="KW-0456">Lyase</keyword>
<dbReference type="AlphaFoldDB" id="A0A0H5DP53"/>
<dbReference type="EMBL" id="CWGJ01000011">
    <property type="protein sequence ID" value="CRX38137.1"/>
    <property type="molecule type" value="Genomic_DNA"/>
</dbReference>